<dbReference type="RefSeq" id="WP_054288327.1">
    <property type="nucleotide sequence ID" value="NZ_CP012752.1"/>
</dbReference>
<evidence type="ECO:0000313" key="5">
    <source>
        <dbReference type="Proteomes" id="UP000063699"/>
    </source>
</evidence>
<evidence type="ECO:0000313" key="4">
    <source>
        <dbReference type="EMBL" id="ALG06351.1"/>
    </source>
</evidence>
<protein>
    <recommendedName>
        <fullName evidence="3">TrwC relaxase domain-containing protein</fullName>
    </recommendedName>
</protein>
<feature type="compositionally biased region" description="Polar residues" evidence="2">
    <location>
        <begin position="1210"/>
        <end position="1225"/>
    </location>
</feature>
<dbReference type="Pfam" id="PF13604">
    <property type="entry name" value="AAA_30"/>
    <property type="match status" value="1"/>
</dbReference>
<sequence length="1561" mass="171677">MTCHKLTAGDGYTYLTRQVAAGDVAPQARASSDLAAYYQATGNPPGIWVGSGCEALGVDGIVTEDQMQALFGEALHPDAAVLIAEKIKSGVGIDDAIKAARLGRRYALHSTDIPLVAELSAAYKRFEEANKQRPTVAERRQIKFDTAHALLVVADPAKTYTPEDVRRYITDELGRAKQAVAGFDLVFTPSKSISVLWGLSTSDIRDIVTAAHDTAWRDALAYIEREAAFTRVGAGGIAQVDTHGLVATAFTHFDSRAGDPNLHTHVAVANRVLAEDGIWRTLDGQQLYRIAVSASEYYNARIEEELIDQLGVRFVEHSRGPDKRPVREIEGIHTELIEGFSQRRTGIEATYDRLVAEYISQHGSAPPRTVQIKLAQQACLEDRPDKENIRPLADQIEEWLARAEYMLPDHDIHGLMAATLHRGAGVALVDDLSEIEQRVAELADKAIDTISATRSTWTVYHVRAEVLRTVRGTPFPTTDDRLRFVESVVEHALGTASIQLDVQPESTPMLLQRKDGEIVFRRHGSERYTSTAILDAEDKLLQDADIVRGARVPAPMVDLALRDTGVQLDPGQRQVVKHFVSCGRALAVAVGPPGAGKSTAMRSVRDVWETAGHRVVGLAPTAVGAAVLSQQLDVPATTLDGLITAHRHNLPLDLRPNDMLLVDEAGLAGTLLLAELSDIAAEHQAIIRLIGDYKQLGAVEAGGALRLLATETDAAELTQVHRFNNPDEAVATLRLRDGDPSVSHWYETHHRLVGGVRPAVLDQLYSAWKLDQSTGATSIMISDRADIVRELSVRAQLDRRAWGAAEASGVPLHDGTQAGVGDLVVTRLNNRTWQLFGGKDFVKNGDVWVIAARDKHGQLTVQHVEHGGTVTLPADYVAESVELGYALTIHRAQGLTVDICRAHLSPSATRELATVALTRGRDSNVAYLETDQVIYPDEPNVLPGDLYWHHRNTTATQLAFEAIIAKEGSEYSATEQLRDALDYPSRLSVSVPEYEYALHIHRGPDANAQAAQWVQDGMPDYAGDILADSAWPALANALHELKSLGHDPAAVLAKRAAYRELDTAVSVAQVMHWRVIERMPAPDPDASGRPVGLPDWVPTPPAPDSPIETDPHYQELGTWLRHKAFDITQRVSTLTERVTAAQPEWAHELGPAPDDPLARADWEDRAGQIAAYRERWQVPDTDRRLLGSDDLVGVRKRHYRSLKNLRYATVSAQPATTRHSPSSHEPTIDDLEPTPHGTPSPQDPDPVDRLNPIDEKQHTPNDRVPDAEADAGDDNRSVPTPPSSGADGVAHWSRRPYGELDDHVLNDQIRQQQTHLDRATRAQTSAAEHASRLRDDVEARRGPAVTAAHANLAQLRDDAQRALEANEAEAAWHKAVRQAQLAAAEQADIDDQLATRRLTRSRHVDLENRRAELVAEHDEAQQRARDIAARARELHRLTGPAERRMHTLDQAAQAEADIDRAQWAAQRADQQATTAAERRATRLTGQRDRLAQYLHDLQNEQRVREDMPEDVREHERSERHAATMDNATPGTPLSPDPPTDHAIDAERMSPPPSPRPDEIDL</sequence>
<dbReference type="SUPFAM" id="SSF52540">
    <property type="entry name" value="P-loop containing nucleoside triphosphate hydrolases"/>
    <property type="match status" value="2"/>
</dbReference>
<organism evidence="4 5">
    <name type="scientific">Kibdelosporangium phytohabitans</name>
    <dbReference type="NCBI Taxonomy" id="860235"/>
    <lineage>
        <taxon>Bacteria</taxon>
        <taxon>Bacillati</taxon>
        <taxon>Actinomycetota</taxon>
        <taxon>Actinomycetes</taxon>
        <taxon>Pseudonocardiales</taxon>
        <taxon>Pseudonocardiaceae</taxon>
        <taxon>Kibdelosporangium</taxon>
    </lineage>
</organism>
<evidence type="ECO:0000256" key="1">
    <source>
        <dbReference type="SAM" id="Coils"/>
    </source>
</evidence>
<keyword evidence="1" id="KW-0175">Coiled coil</keyword>
<dbReference type="Gene3D" id="2.30.30.940">
    <property type="match status" value="1"/>
</dbReference>
<dbReference type="Proteomes" id="UP000063699">
    <property type="component" value="Chromosome"/>
</dbReference>
<proteinExistence type="predicted"/>
<dbReference type="NCBIfam" id="NF041492">
    <property type="entry name" value="MobF"/>
    <property type="match status" value="1"/>
</dbReference>
<dbReference type="PANTHER" id="PTHR43788">
    <property type="entry name" value="DNA2/NAM7 HELICASE FAMILY MEMBER"/>
    <property type="match status" value="1"/>
</dbReference>
<dbReference type="STRING" id="860235.AOZ06_04920"/>
<name>A0A0N7F2N8_9PSEU</name>
<feature type="domain" description="TrwC relaxase" evidence="3">
    <location>
        <begin position="8"/>
        <end position="404"/>
    </location>
</feature>
<feature type="compositionally biased region" description="Basic and acidic residues" evidence="2">
    <location>
        <begin position="1538"/>
        <end position="1547"/>
    </location>
</feature>
<dbReference type="SUPFAM" id="SSF55464">
    <property type="entry name" value="Origin of replication-binding domain, RBD-like"/>
    <property type="match status" value="1"/>
</dbReference>
<dbReference type="InterPro" id="IPR027417">
    <property type="entry name" value="P-loop_NTPase"/>
</dbReference>
<dbReference type="InterPro" id="IPR050534">
    <property type="entry name" value="Coronavir_polyprotein_1ab"/>
</dbReference>
<feature type="coiled-coil region" evidence="1">
    <location>
        <begin position="1403"/>
        <end position="1471"/>
    </location>
</feature>
<dbReference type="KEGG" id="kphy:AOZ06_04920"/>
<dbReference type="CDD" id="cd18809">
    <property type="entry name" value="SF1_C_RecD"/>
    <property type="match status" value="1"/>
</dbReference>
<dbReference type="Gene3D" id="3.40.50.300">
    <property type="entry name" value="P-loop containing nucleotide triphosphate hydrolases"/>
    <property type="match status" value="2"/>
</dbReference>
<feature type="compositionally biased region" description="Basic and acidic residues" evidence="2">
    <location>
        <begin position="1497"/>
        <end position="1522"/>
    </location>
</feature>
<dbReference type="Pfam" id="PF08751">
    <property type="entry name" value="TrwC"/>
    <property type="match status" value="1"/>
</dbReference>
<evidence type="ECO:0000259" key="3">
    <source>
        <dbReference type="Pfam" id="PF08751"/>
    </source>
</evidence>
<feature type="region of interest" description="Disordered" evidence="2">
    <location>
        <begin position="1497"/>
        <end position="1561"/>
    </location>
</feature>
<evidence type="ECO:0000256" key="2">
    <source>
        <dbReference type="SAM" id="MobiDB-lite"/>
    </source>
</evidence>
<keyword evidence="5" id="KW-1185">Reference proteome</keyword>
<accession>A0A0N7F2N8</accession>
<dbReference type="EMBL" id="CP012752">
    <property type="protein sequence ID" value="ALG06351.1"/>
    <property type="molecule type" value="Genomic_DNA"/>
</dbReference>
<feature type="compositionally biased region" description="Basic and acidic residues" evidence="2">
    <location>
        <begin position="1246"/>
        <end position="1266"/>
    </location>
</feature>
<dbReference type="OrthoDB" id="4524286at2"/>
<dbReference type="CDD" id="cd17933">
    <property type="entry name" value="DEXSc_RecD-like"/>
    <property type="match status" value="1"/>
</dbReference>
<reference evidence="4 5" key="1">
    <citation type="submission" date="2015-07" db="EMBL/GenBank/DDBJ databases">
        <title>Genome sequencing of Kibdelosporangium phytohabitans.</title>
        <authorList>
            <person name="Qin S."/>
            <person name="Xing K."/>
        </authorList>
    </citation>
    <scope>NUCLEOTIDE SEQUENCE [LARGE SCALE GENOMIC DNA]</scope>
    <source>
        <strain evidence="4 5">KLBMP1111</strain>
    </source>
</reference>
<dbReference type="InterPro" id="IPR014862">
    <property type="entry name" value="TrwC"/>
</dbReference>
<feature type="region of interest" description="Disordered" evidence="2">
    <location>
        <begin position="1210"/>
        <end position="1293"/>
    </location>
</feature>
<gene>
    <name evidence="4" type="ORF">AOZ06_04920</name>
</gene>